<dbReference type="OMA" id="ELCKEDN"/>
<dbReference type="SMR" id="Q9N522"/>
<dbReference type="WormBase" id="Y39A3A.2">
    <property type="protein sequence ID" value="CE21639"/>
    <property type="gene ID" value="WBGene00021433"/>
</dbReference>
<protein>
    <submittedName>
        <fullName evidence="3">PAN-3 domain-containing protein</fullName>
    </submittedName>
</protein>
<accession>Q9N522</accession>
<dbReference type="FunCoup" id="Q9N522">
    <property type="interactions" value="98"/>
</dbReference>
<dbReference type="UCSC" id="Y39A3A.2">
    <property type="organism name" value="c. elegans"/>
</dbReference>
<dbReference type="RefSeq" id="NP_497495.1">
    <property type="nucleotide sequence ID" value="NM_065094.1"/>
</dbReference>
<evidence type="ECO:0000256" key="1">
    <source>
        <dbReference type="SAM" id="SignalP"/>
    </source>
</evidence>
<feature type="domain" description="PAN-3" evidence="2">
    <location>
        <begin position="1"/>
        <end position="138"/>
    </location>
</feature>
<dbReference type="Bgee" id="WBGene00021433">
    <property type="expression patterns" value="Expressed in pharyngeal muscle cell (C elegans)"/>
</dbReference>
<dbReference type="SMART" id="SM00605">
    <property type="entry name" value="CW"/>
    <property type="match status" value="1"/>
</dbReference>
<dbReference type="AGR" id="WB:WBGene00021433"/>
<keyword evidence="1" id="KW-0732">Signal</keyword>
<evidence type="ECO:0000259" key="2">
    <source>
        <dbReference type="SMART" id="SM00605"/>
    </source>
</evidence>
<dbReference type="KEGG" id="cel:CELE_Y39A3A.2"/>
<dbReference type="PaxDb" id="6239-Y39A3A.2"/>
<sequence>MLLLFLTFNYPVLINADLKLIEIYRQILGDSNYTEIIDSWNYCMTICYWDVNCLAVHKVGDGCRRFSYGNITIERFEQSSESIVAFKRNETSDQCPFLAFNTTELEWLNNDVIHNLKFSTDDLYYRFELTRSVCPKNSTVFPRTTKNGVLHVCLEVRYFPDGAGKSYDDARELCKEDNGVSLTGPAQNSEREFVKASVLQRKEFIFLDGRALNHNEPLNFEFEDETHDGRENYGFNIGDPNSETVPNYIVVQYQQTGAYAIDIE</sequence>
<dbReference type="PhylomeDB" id="Q9N522"/>
<dbReference type="Proteomes" id="UP000001940">
    <property type="component" value="Chromosome III"/>
</dbReference>
<evidence type="ECO:0000313" key="4">
    <source>
        <dbReference type="Proteomes" id="UP000001940"/>
    </source>
</evidence>
<feature type="signal peptide" evidence="1">
    <location>
        <begin position="1"/>
        <end position="16"/>
    </location>
</feature>
<organism evidence="3 4">
    <name type="scientific">Caenorhabditis elegans</name>
    <dbReference type="NCBI Taxonomy" id="6239"/>
    <lineage>
        <taxon>Eukaryota</taxon>
        <taxon>Metazoa</taxon>
        <taxon>Ecdysozoa</taxon>
        <taxon>Nematoda</taxon>
        <taxon>Chromadorea</taxon>
        <taxon>Rhabditida</taxon>
        <taxon>Rhabditina</taxon>
        <taxon>Rhabditomorpha</taxon>
        <taxon>Rhabditoidea</taxon>
        <taxon>Rhabditidae</taxon>
        <taxon>Peloderinae</taxon>
        <taxon>Caenorhabditis</taxon>
    </lineage>
</organism>
<dbReference type="CTD" id="189718"/>
<feature type="chain" id="PRO_5004330359" evidence="1">
    <location>
        <begin position="17"/>
        <end position="264"/>
    </location>
</feature>
<evidence type="ECO:0000313" key="3">
    <source>
        <dbReference type="EMBL" id="CCD73005.1"/>
    </source>
</evidence>
<keyword evidence="4" id="KW-1185">Reference proteome</keyword>
<proteinExistence type="predicted"/>
<dbReference type="HOGENOM" id="CLU_045736_5_0_1"/>
<gene>
    <name evidence="3" type="ORF">CELE_Y39A3A.2</name>
    <name evidence="3 5" type="ORF">Y39A3A.2</name>
</gene>
<dbReference type="PANTHER" id="PTHR47629">
    <property type="entry name" value="C-TYPE LECTIN-RELATED"/>
    <property type="match status" value="1"/>
</dbReference>
<evidence type="ECO:0000313" key="5">
    <source>
        <dbReference type="WormBase" id="Y39A3A.2"/>
    </source>
</evidence>
<dbReference type="PANTHER" id="PTHR47629:SF6">
    <property type="entry name" value="CW DOMAIN-CONTAINING PROTEIN-RELATED"/>
    <property type="match status" value="1"/>
</dbReference>
<dbReference type="EMBL" id="BX284603">
    <property type="protein sequence ID" value="CCD73005.1"/>
    <property type="molecule type" value="Genomic_DNA"/>
</dbReference>
<dbReference type="OrthoDB" id="5909062at2759"/>
<dbReference type="InterPro" id="IPR006583">
    <property type="entry name" value="PAN-3_domain"/>
</dbReference>
<dbReference type="AlphaFoldDB" id="Q9N522"/>
<reference evidence="3 4" key="1">
    <citation type="journal article" date="1998" name="Science">
        <title>Genome sequence of the nematode C. elegans: a platform for investigating biology.</title>
        <authorList>
            <consortium name="The C. elegans sequencing consortium"/>
            <person name="Sulson J.E."/>
            <person name="Waterston R."/>
        </authorList>
    </citation>
    <scope>NUCLEOTIDE SEQUENCE [LARGE SCALE GENOMIC DNA]</scope>
    <source>
        <strain evidence="3 4">Bristol N2</strain>
    </source>
</reference>
<dbReference type="InParanoid" id="Q9N522"/>
<dbReference type="GeneID" id="189718"/>
<dbReference type="Pfam" id="PF08277">
    <property type="entry name" value="PAN_3"/>
    <property type="match status" value="1"/>
</dbReference>
<name>Q9N522_CAEEL</name>